<name>A0ACC2K5I9_PERAE</name>
<dbReference type="EMBL" id="CM056820">
    <property type="protein sequence ID" value="KAJ8616381.1"/>
    <property type="molecule type" value="Genomic_DNA"/>
</dbReference>
<proteinExistence type="predicted"/>
<dbReference type="Proteomes" id="UP001234297">
    <property type="component" value="Chromosome 12"/>
</dbReference>
<gene>
    <name evidence="1" type="ORF">MRB53_035753</name>
</gene>
<protein>
    <submittedName>
        <fullName evidence="1">Uncharacterized protein</fullName>
    </submittedName>
</protein>
<accession>A0ACC2K5I9</accession>
<organism evidence="1 2">
    <name type="scientific">Persea americana</name>
    <name type="common">Avocado</name>
    <dbReference type="NCBI Taxonomy" id="3435"/>
    <lineage>
        <taxon>Eukaryota</taxon>
        <taxon>Viridiplantae</taxon>
        <taxon>Streptophyta</taxon>
        <taxon>Embryophyta</taxon>
        <taxon>Tracheophyta</taxon>
        <taxon>Spermatophyta</taxon>
        <taxon>Magnoliopsida</taxon>
        <taxon>Magnoliidae</taxon>
        <taxon>Laurales</taxon>
        <taxon>Lauraceae</taxon>
        <taxon>Persea</taxon>
    </lineage>
</organism>
<sequence>MTRFIVSLIFLLLLSLSGGPEAFVDAQKQTYHVPVANVRRLKIQNAFLNDYGAEPNPRHNPLSPPPPGGAYNNP</sequence>
<keyword evidence="2" id="KW-1185">Reference proteome</keyword>
<evidence type="ECO:0000313" key="2">
    <source>
        <dbReference type="Proteomes" id="UP001234297"/>
    </source>
</evidence>
<reference evidence="1 2" key="1">
    <citation type="journal article" date="2022" name="Hortic Res">
        <title>A haplotype resolved chromosomal level avocado genome allows analysis of novel avocado genes.</title>
        <authorList>
            <person name="Nath O."/>
            <person name="Fletcher S.J."/>
            <person name="Hayward A."/>
            <person name="Shaw L.M."/>
            <person name="Masouleh A.K."/>
            <person name="Furtado A."/>
            <person name="Henry R.J."/>
            <person name="Mitter N."/>
        </authorList>
    </citation>
    <scope>NUCLEOTIDE SEQUENCE [LARGE SCALE GENOMIC DNA]</scope>
    <source>
        <strain evidence="2">cv. Hass</strain>
    </source>
</reference>
<comment type="caution">
    <text evidence="1">The sequence shown here is derived from an EMBL/GenBank/DDBJ whole genome shotgun (WGS) entry which is preliminary data.</text>
</comment>
<evidence type="ECO:0000313" key="1">
    <source>
        <dbReference type="EMBL" id="KAJ8616381.1"/>
    </source>
</evidence>